<comment type="similarity">
    <text evidence="1">Belongs to the universal stress protein A family.</text>
</comment>
<keyword evidence="4" id="KW-1185">Reference proteome</keyword>
<reference evidence="3 4" key="1">
    <citation type="submission" date="2024-10" db="EMBL/GenBank/DDBJ databases">
        <title>The Natural Products Discovery Center: Release of the First 8490 Sequenced Strains for Exploring Actinobacteria Biosynthetic Diversity.</title>
        <authorList>
            <person name="Kalkreuter E."/>
            <person name="Kautsar S.A."/>
            <person name="Yang D."/>
            <person name="Bader C.D."/>
            <person name="Teijaro C.N."/>
            <person name="Fluegel L."/>
            <person name="Davis C.M."/>
            <person name="Simpson J.R."/>
            <person name="Lauterbach L."/>
            <person name="Steele A.D."/>
            <person name="Gui C."/>
            <person name="Meng S."/>
            <person name="Li G."/>
            <person name="Viehrig K."/>
            <person name="Ye F."/>
            <person name="Su P."/>
            <person name="Kiefer A.F."/>
            <person name="Nichols A."/>
            <person name="Cepeda A.J."/>
            <person name="Yan W."/>
            <person name="Fan B."/>
            <person name="Jiang Y."/>
            <person name="Adhikari A."/>
            <person name="Zheng C.-J."/>
            <person name="Schuster L."/>
            <person name="Cowan T.M."/>
            <person name="Smanski M.J."/>
            <person name="Chevrette M.G."/>
            <person name="De Carvalho L.P.S."/>
            <person name="Shen B."/>
        </authorList>
    </citation>
    <scope>NUCLEOTIDE SEQUENCE [LARGE SCALE GENOMIC DNA]</scope>
    <source>
        <strain evidence="3 4">NPDC019481</strain>
    </source>
</reference>
<sequence>MGTTRNVDPVVVAVDGSERSAGAIRYAIHEARLRGSPVRMVHVAPTPLPEGGLWPAAGRDVEDLRSAGELILDRAVSQARASAPDVAFDSLLGRGPRATELVAAAGTGGLLVLGRETRRGLERVVAGALTAGVVARVAVPVVVVPADWQGTRRDGVVAGIKSYPADGELLARAYAAAALRHTTLRLVQVADLADLAPDAVAAADVDALVGAGSRMLGEAVRDWSTAFPETRVESVVLPGRPAEALVEAAAGAHLLLVARPHRDLRHPVRLGRTPRDVLAGSDTPVEVVPLRGDPTMAPLVLERSGEILKE</sequence>
<proteinExistence type="inferred from homology"/>
<organism evidence="3 4">
    <name type="scientific">Promicromonospora kroppenstedtii</name>
    <dbReference type="NCBI Taxonomy" id="440482"/>
    <lineage>
        <taxon>Bacteria</taxon>
        <taxon>Bacillati</taxon>
        <taxon>Actinomycetota</taxon>
        <taxon>Actinomycetes</taxon>
        <taxon>Micrococcales</taxon>
        <taxon>Promicromonosporaceae</taxon>
        <taxon>Promicromonospora</taxon>
    </lineage>
</organism>
<dbReference type="CDD" id="cd00293">
    <property type="entry name" value="USP-like"/>
    <property type="match status" value="1"/>
</dbReference>
<dbReference type="Gene3D" id="3.40.50.620">
    <property type="entry name" value="HUPs"/>
    <property type="match status" value="2"/>
</dbReference>
<dbReference type="EMBL" id="JBIRYI010000013">
    <property type="protein sequence ID" value="MFI2489237.1"/>
    <property type="molecule type" value="Genomic_DNA"/>
</dbReference>
<name>A0ABW7XNX1_9MICO</name>
<dbReference type="Proteomes" id="UP001611580">
    <property type="component" value="Unassembled WGS sequence"/>
</dbReference>
<accession>A0ABW7XNX1</accession>
<dbReference type="SUPFAM" id="SSF52402">
    <property type="entry name" value="Adenine nucleotide alpha hydrolases-like"/>
    <property type="match status" value="2"/>
</dbReference>
<dbReference type="InterPro" id="IPR006015">
    <property type="entry name" value="Universal_stress_UspA"/>
</dbReference>
<dbReference type="RefSeq" id="WP_397406310.1">
    <property type="nucleotide sequence ID" value="NZ_JBIRYI010000013.1"/>
</dbReference>
<evidence type="ECO:0000256" key="1">
    <source>
        <dbReference type="ARBA" id="ARBA00008791"/>
    </source>
</evidence>
<dbReference type="PANTHER" id="PTHR46268">
    <property type="entry name" value="STRESS RESPONSE PROTEIN NHAX"/>
    <property type="match status" value="1"/>
</dbReference>
<dbReference type="PRINTS" id="PR01438">
    <property type="entry name" value="UNVRSLSTRESS"/>
</dbReference>
<feature type="domain" description="UspA" evidence="2">
    <location>
        <begin position="157"/>
        <end position="289"/>
    </location>
</feature>
<protein>
    <submittedName>
        <fullName evidence="3">Universal stress protein</fullName>
    </submittedName>
</protein>
<feature type="domain" description="UspA" evidence="2">
    <location>
        <begin position="8"/>
        <end position="145"/>
    </location>
</feature>
<evidence type="ECO:0000313" key="4">
    <source>
        <dbReference type="Proteomes" id="UP001611580"/>
    </source>
</evidence>
<evidence type="ECO:0000313" key="3">
    <source>
        <dbReference type="EMBL" id="MFI2489237.1"/>
    </source>
</evidence>
<dbReference type="PANTHER" id="PTHR46268:SF6">
    <property type="entry name" value="UNIVERSAL STRESS PROTEIN UP12"/>
    <property type="match status" value="1"/>
</dbReference>
<dbReference type="InterPro" id="IPR014729">
    <property type="entry name" value="Rossmann-like_a/b/a_fold"/>
</dbReference>
<evidence type="ECO:0000259" key="2">
    <source>
        <dbReference type="Pfam" id="PF00582"/>
    </source>
</evidence>
<dbReference type="Pfam" id="PF00582">
    <property type="entry name" value="Usp"/>
    <property type="match status" value="2"/>
</dbReference>
<dbReference type="InterPro" id="IPR006016">
    <property type="entry name" value="UspA"/>
</dbReference>
<gene>
    <name evidence="3" type="ORF">ACH47X_20170</name>
</gene>
<comment type="caution">
    <text evidence="3">The sequence shown here is derived from an EMBL/GenBank/DDBJ whole genome shotgun (WGS) entry which is preliminary data.</text>
</comment>